<keyword evidence="1 9" id="KW-1003">Cell membrane</keyword>
<evidence type="ECO:0000313" key="10">
    <source>
        <dbReference type="EMBL" id="VFP80569.1"/>
    </source>
</evidence>
<evidence type="ECO:0000256" key="4">
    <source>
        <dbReference type="ARBA" id="ARBA00022692"/>
    </source>
</evidence>
<gene>
    <name evidence="9 10" type="primary">lpxP</name>
    <name evidence="10" type="ORF">ERCISPPS3390_442</name>
</gene>
<keyword evidence="4 9" id="KW-0812">Transmembrane</keyword>
<keyword evidence="2 9" id="KW-0997">Cell inner membrane</keyword>
<keyword evidence="8 9" id="KW-0012">Acyltransferase</keyword>
<dbReference type="AlphaFoldDB" id="A0A451D4F9"/>
<dbReference type="PANTHER" id="PTHR30606:SF7">
    <property type="entry name" value="LIPID A BIOSYNTHESIS PALMITOLEOYLTRANSFERASE"/>
    <property type="match status" value="1"/>
</dbReference>
<dbReference type="UniPathway" id="UPA00030"/>
<evidence type="ECO:0000313" key="11">
    <source>
        <dbReference type="Proteomes" id="UP000294338"/>
    </source>
</evidence>
<dbReference type="NCBIfam" id="TIGR02207">
    <property type="entry name" value="lipid_A_htrB"/>
    <property type="match status" value="1"/>
</dbReference>
<feature type="transmembrane region" description="Helical" evidence="9">
    <location>
        <begin position="20"/>
        <end position="40"/>
    </location>
</feature>
<dbReference type="GO" id="GO:0009103">
    <property type="term" value="P:lipopolysaccharide biosynthetic process"/>
    <property type="evidence" value="ECO:0007669"/>
    <property type="project" value="UniProtKB-UniRule"/>
</dbReference>
<dbReference type="EMBL" id="LR217705">
    <property type="protein sequence ID" value="VFP80569.1"/>
    <property type="molecule type" value="Genomic_DNA"/>
</dbReference>
<evidence type="ECO:0000256" key="8">
    <source>
        <dbReference type="ARBA" id="ARBA00023315"/>
    </source>
</evidence>
<dbReference type="CDD" id="cd07984">
    <property type="entry name" value="LPLAT_LABLAT-like"/>
    <property type="match status" value="1"/>
</dbReference>
<dbReference type="Pfam" id="PF03279">
    <property type="entry name" value="Lip_A_acyltrans"/>
    <property type="match status" value="1"/>
</dbReference>
<keyword evidence="6 9" id="KW-1133">Transmembrane helix</keyword>
<dbReference type="HAMAP" id="MF_01942">
    <property type="entry name" value="Lipid_A_LpxL_LpxP"/>
    <property type="match status" value="1"/>
</dbReference>
<comment type="function">
    <text evidence="9">Catalyzes the transfer of an acyl chain from an acyl-[acyl-carrier-protein] (ACP) to Kdo(2)-lipid IV(A) to form Kdo(2)-(acyl)-lipid IV(A).</text>
</comment>
<dbReference type="InterPro" id="IPR011920">
    <property type="entry name" value="Lipid_A_LpxL_LpxP"/>
</dbReference>
<dbReference type="NCBIfam" id="NF005952">
    <property type="entry name" value="PRK08025.1"/>
    <property type="match status" value="1"/>
</dbReference>
<dbReference type="GO" id="GO:0036104">
    <property type="term" value="P:Kdo2-lipid A biosynthetic process"/>
    <property type="evidence" value="ECO:0007669"/>
    <property type="project" value="UniProtKB-UniRule"/>
</dbReference>
<dbReference type="GO" id="GO:0008951">
    <property type="term" value="F:palmitoleoyl [acyl-carrier-protein]-dependent acyltransferase activity"/>
    <property type="evidence" value="ECO:0007669"/>
    <property type="project" value="InterPro"/>
</dbReference>
<reference evidence="10 11" key="1">
    <citation type="submission" date="2019-02" db="EMBL/GenBank/DDBJ databases">
        <authorList>
            <person name="Manzano-Marin A."/>
            <person name="Manzano-Marin A."/>
        </authorList>
    </citation>
    <scope>NUCLEOTIDE SEQUENCE [LARGE SCALE GENOMIC DNA]</scope>
    <source>
        <strain evidence="10 11">ErCisplendens/pseudotsugae</strain>
    </source>
</reference>
<organism evidence="10 11">
    <name type="scientific">Candidatus Erwinia haradaeae</name>
    <dbReference type="NCBI Taxonomy" id="1922217"/>
    <lineage>
        <taxon>Bacteria</taxon>
        <taxon>Pseudomonadati</taxon>
        <taxon>Pseudomonadota</taxon>
        <taxon>Gammaproteobacteria</taxon>
        <taxon>Enterobacterales</taxon>
        <taxon>Erwiniaceae</taxon>
        <taxon>Erwinia</taxon>
    </lineage>
</organism>
<evidence type="ECO:0000256" key="9">
    <source>
        <dbReference type="HAMAP-Rule" id="MF_01943"/>
    </source>
</evidence>
<dbReference type="NCBIfam" id="NF005340">
    <property type="entry name" value="PRK06860.1"/>
    <property type="match status" value="1"/>
</dbReference>
<dbReference type="PANTHER" id="PTHR30606">
    <property type="entry name" value="LIPID A BIOSYNTHESIS LAUROYL ACYLTRANSFERASE"/>
    <property type="match status" value="1"/>
</dbReference>
<dbReference type="GO" id="GO:0009409">
    <property type="term" value="P:response to cold"/>
    <property type="evidence" value="ECO:0007669"/>
    <property type="project" value="InterPro"/>
</dbReference>
<evidence type="ECO:0000256" key="7">
    <source>
        <dbReference type="ARBA" id="ARBA00023136"/>
    </source>
</evidence>
<keyword evidence="3 9" id="KW-0808">Transferase</keyword>
<dbReference type="InterPro" id="IPR004960">
    <property type="entry name" value="LipA_acyltrans"/>
</dbReference>
<dbReference type="RefSeq" id="WP_197095205.1">
    <property type="nucleotide sequence ID" value="NZ_LR217705.1"/>
</dbReference>
<feature type="short sequence motif" description="HXXXXD motif" evidence="9">
    <location>
        <begin position="132"/>
        <end position="137"/>
    </location>
</feature>
<comment type="pathway">
    <text evidence="9">Bacterial outer membrane biogenesis; lipopolysaccharide biosynthesis.</text>
</comment>
<protein>
    <recommendedName>
        <fullName evidence="9">Lipid A biosynthesis acyltransferase</fullName>
        <ecNumber evidence="9">2.3.1.242</ecNumber>
    </recommendedName>
    <alternativeName>
        <fullName evidence="9">Kdo(2)-lipid IV(A) acyltransferase</fullName>
    </alternativeName>
</protein>
<dbReference type="EC" id="2.3.1.242" evidence="9"/>
<evidence type="ECO:0000256" key="5">
    <source>
        <dbReference type="ARBA" id="ARBA00022985"/>
    </source>
</evidence>
<comment type="similarity">
    <text evidence="9">Belongs to the LpxL/LpxM/LpxP family. LpxP subfamily.</text>
</comment>
<evidence type="ECO:0000256" key="3">
    <source>
        <dbReference type="ARBA" id="ARBA00022679"/>
    </source>
</evidence>
<keyword evidence="7 9" id="KW-0472">Membrane</keyword>
<dbReference type="GO" id="GO:0009245">
    <property type="term" value="P:lipid A biosynthetic process"/>
    <property type="evidence" value="ECO:0007669"/>
    <property type="project" value="InterPro"/>
</dbReference>
<evidence type="ECO:0000256" key="6">
    <source>
        <dbReference type="ARBA" id="ARBA00022989"/>
    </source>
</evidence>
<dbReference type="HAMAP" id="MF_01943">
    <property type="entry name" value="Lipid_A_LpxP"/>
    <property type="match status" value="1"/>
</dbReference>
<dbReference type="PIRSF" id="PIRSF026649">
    <property type="entry name" value="MsbB"/>
    <property type="match status" value="1"/>
</dbReference>
<comment type="subcellular location">
    <subcellularLocation>
        <location evidence="9">Cell inner membrane</location>
        <topology evidence="9">Single-pass membrane protein</topology>
    </subcellularLocation>
</comment>
<evidence type="ECO:0000256" key="2">
    <source>
        <dbReference type="ARBA" id="ARBA00022519"/>
    </source>
</evidence>
<dbReference type="InterPro" id="IPR030857">
    <property type="entry name" value="Lipid_A_LpxP"/>
</dbReference>
<name>A0A451D4F9_9GAMM</name>
<evidence type="ECO:0000256" key="1">
    <source>
        <dbReference type="ARBA" id="ARBA00022475"/>
    </source>
</evidence>
<keyword evidence="5 9" id="KW-0448">Lipopolysaccharide biosynthesis</keyword>
<comment type="catalytic activity">
    <reaction evidence="9">
        <text>an alpha-Kdo-(2-&gt;4)-alpha-Kdo-(2-&gt;6)-lipid IVA + a fatty acyl-[ACP] = an acyl-alpha-Kdo-(2-&gt;4)-alpha-Kdo-(2-&gt;6)-lipid IVA + holo-[ACP]</text>
        <dbReference type="Rhea" id="RHEA:74287"/>
        <dbReference type="Rhea" id="RHEA-COMP:9685"/>
        <dbReference type="Rhea" id="RHEA-COMP:14125"/>
        <dbReference type="ChEBI" id="CHEBI:64479"/>
        <dbReference type="ChEBI" id="CHEBI:138651"/>
        <dbReference type="ChEBI" id="CHEBI:176429"/>
        <dbReference type="ChEBI" id="CHEBI:193149"/>
        <dbReference type="EC" id="2.3.1.242"/>
    </reaction>
</comment>
<sequence>MHQASNFHKDFIRPRYWLTWFGISILFLLVRLPYPLLYRLGTWMGRLSMRFMQRRMYIVRRNLELCFPDMARDELENLISSNFESLGMGLLETGMAWFWSDRRIKHWFNVEGLNHLRAAQETGRGILMIGVHFLSLEMGGRTMGLCHPMTAIYRPHNNKVIEWVQTRGRMRSNKAMIDRRNLRGIVHALKDGDTVWFAPDQDYGPNGSVFVQWFAVPEVATTSGTWVLARLAKPILMPVVLVRKNDCSGYELIIHEELQDYPIENKMQAARYINLIIEREIMRAPNQYMWLHRRFKTRPDGLRSIY</sequence>
<dbReference type="GO" id="GO:0005886">
    <property type="term" value="C:plasma membrane"/>
    <property type="evidence" value="ECO:0007669"/>
    <property type="project" value="UniProtKB-SubCell"/>
</dbReference>
<accession>A0A451D4F9</accession>
<proteinExistence type="inferred from homology"/>
<dbReference type="Proteomes" id="UP000294338">
    <property type="component" value="Chromosome 1"/>
</dbReference>